<name>A0A0M0KVU6_9BACI</name>
<sequence>MSMPNIPDINPDIKLERTDVINLLLASIGLEEISLSHILNAEAEKIKSAVDDCCCVHDLLALNESVESMVRTIVQKEMVLLFKLESVLKIPEHPIHPPCKCDCDGSNKCKCHG</sequence>
<proteinExistence type="predicted"/>
<accession>A0A0M0KVU6</accession>
<comment type="caution">
    <text evidence="1">The sequence shown here is derived from an EMBL/GenBank/DDBJ whole genome shotgun (WGS) entry which is preliminary data.</text>
</comment>
<keyword evidence="2" id="KW-1185">Reference proteome</keyword>
<dbReference type="RefSeq" id="WP_053402554.1">
    <property type="nucleotide sequence ID" value="NZ_JAMAUM010000010.1"/>
</dbReference>
<dbReference type="PATRIC" id="fig|284581.3.peg.2813"/>
<dbReference type="InterPro" id="IPR058705">
    <property type="entry name" value="A_ENA"/>
</dbReference>
<reference evidence="2" key="1">
    <citation type="submission" date="2015-08" db="EMBL/GenBank/DDBJ databases">
        <title>Fjat-14210 dsm16467.</title>
        <authorList>
            <person name="Liu B."/>
            <person name="Wang J."/>
            <person name="Zhu Y."/>
            <person name="Liu G."/>
            <person name="Chen Q."/>
            <person name="Chen Z."/>
            <person name="Lan J."/>
            <person name="Che J."/>
            <person name="Ge C."/>
            <person name="Shi H."/>
            <person name="Pan Z."/>
            <person name="Liu X."/>
        </authorList>
    </citation>
    <scope>NUCLEOTIDE SEQUENCE [LARGE SCALE GENOMIC DNA]</scope>
    <source>
        <strain evidence="2">DSM 16467</strain>
    </source>
</reference>
<dbReference type="OrthoDB" id="2082444at2"/>
<dbReference type="AlphaFoldDB" id="A0A0M0KVU6"/>
<organism evidence="1 2">
    <name type="scientific">Priestia koreensis</name>
    <dbReference type="NCBI Taxonomy" id="284581"/>
    <lineage>
        <taxon>Bacteria</taxon>
        <taxon>Bacillati</taxon>
        <taxon>Bacillota</taxon>
        <taxon>Bacilli</taxon>
        <taxon>Bacillales</taxon>
        <taxon>Bacillaceae</taxon>
        <taxon>Priestia</taxon>
    </lineage>
</organism>
<evidence type="ECO:0000313" key="2">
    <source>
        <dbReference type="Proteomes" id="UP000037558"/>
    </source>
</evidence>
<protein>
    <submittedName>
        <fullName evidence="1">Uncharacterized protein</fullName>
    </submittedName>
</protein>
<dbReference type="EMBL" id="LILC01000023">
    <property type="protein sequence ID" value="KOO42757.1"/>
    <property type="molecule type" value="Genomic_DNA"/>
</dbReference>
<dbReference type="Proteomes" id="UP000037558">
    <property type="component" value="Unassembled WGS sequence"/>
</dbReference>
<dbReference type="STRING" id="284581.AMD01_16555"/>
<dbReference type="Pfam" id="PF26595">
    <property type="entry name" value="A_ENA"/>
    <property type="match status" value="1"/>
</dbReference>
<evidence type="ECO:0000313" key="1">
    <source>
        <dbReference type="EMBL" id="KOO42757.1"/>
    </source>
</evidence>
<gene>
    <name evidence="1" type="ORF">AMD01_16555</name>
</gene>